<dbReference type="PANTHER" id="PTHR45295">
    <property type="entry name" value="CHAPERONE PROTEIN DNAJ C76, CHLOROPLASTIC"/>
    <property type="match status" value="1"/>
</dbReference>
<organism evidence="1 2">
    <name type="scientific">Quercus rubra</name>
    <name type="common">Northern red oak</name>
    <name type="synonym">Quercus borealis</name>
    <dbReference type="NCBI Taxonomy" id="3512"/>
    <lineage>
        <taxon>Eukaryota</taxon>
        <taxon>Viridiplantae</taxon>
        <taxon>Streptophyta</taxon>
        <taxon>Embryophyta</taxon>
        <taxon>Tracheophyta</taxon>
        <taxon>Spermatophyta</taxon>
        <taxon>Magnoliopsida</taxon>
        <taxon>eudicotyledons</taxon>
        <taxon>Gunneridae</taxon>
        <taxon>Pentapetalae</taxon>
        <taxon>rosids</taxon>
        <taxon>fabids</taxon>
        <taxon>Fagales</taxon>
        <taxon>Fagaceae</taxon>
        <taxon>Quercus</taxon>
    </lineage>
</organism>
<evidence type="ECO:0000313" key="2">
    <source>
        <dbReference type="Proteomes" id="UP001324115"/>
    </source>
</evidence>
<dbReference type="Proteomes" id="UP001324115">
    <property type="component" value="Unassembled WGS sequence"/>
</dbReference>
<evidence type="ECO:0000313" key="1">
    <source>
        <dbReference type="EMBL" id="KAK4595904.1"/>
    </source>
</evidence>
<sequence>MIRLGHGEDYQFQLAVGQCPKSCIHYITPSQRFILEELLDSILSTPYNSSAEAELLYSLIVKTMFENNQYQKLKKQPKTSTQHVDWF</sequence>
<gene>
    <name evidence="1" type="ORF">RGQ29_014121</name>
</gene>
<protein>
    <submittedName>
        <fullName evidence="1">Uncharacterized protein</fullName>
    </submittedName>
</protein>
<name>A0AAN7FUK8_QUERU</name>
<comment type="caution">
    <text evidence="1">The sequence shown here is derived from an EMBL/GenBank/DDBJ whole genome shotgun (WGS) entry which is preliminary data.</text>
</comment>
<dbReference type="EMBL" id="JAXUIC010000003">
    <property type="protein sequence ID" value="KAK4595904.1"/>
    <property type="molecule type" value="Genomic_DNA"/>
</dbReference>
<reference evidence="1 2" key="1">
    <citation type="journal article" date="2023" name="G3 (Bethesda)">
        <title>A haplotype-resolved chromosome-scale genome for Quercus rubra L. provides insights into the genetics of adaptive traits for red oak species.</title>
        <authorList>
            <person name="Kapoor B."/>
            <person name="Jenkins J."/>
            <person name="Schmutz J."/>
            <person name="Zhebentyayeva T."/>
            <person name="Kuelheim C."/>
            <person name="Coggeshall M."/>
            <person name="Heim C."/>
            <person name="Lasky J.R."/>
            <person name="Leites L."/>
            <person name="Islam-Faridi N."/>
            <person name="Romero-Severson J."/>
            <person name="DeLeo V.L."/>
            <person name="Lucas S.M."/>
            <person name="Lazic D."/>
            <person name="Gailing O."/>
            <person name="Carlson J."/>
            <person name="Staton M."/>
        </authorList>
    </citation>
    <scope>NUCLEOTIDE SEQUENCE [LARGE SCALE GENOMIC DNA]</scope>
    <source>
        <strain evidence="1">Pseudo-F2</strain>
    </source>
</reference>
<keyword evidence="2" id="KW-1185">Reference proteome</keyword>
<accession>A0AAN7FUK8</accession>
<dbReference type="AlphaFoldDB" id="A0AAN7FUK8"/>
<dbReference type="PANTHER" id="PTHR45295:SF3">
    <property type="entry name" value="CHAPERONE DNAJ-DOMAIN SUPERFAMILY PROTEIN"/>
    <property type="match status" value="1"/>
</dbReference>
<proteinExistence type="predicted"/>